<proteinExistence type="inferred from homology"/>
<comment type="similarity">
    <text evidence="2">Belongs to the eukaryotic release factor 1 family.</text>
</comment>
<accession>A0AAU9JTS7</accession>
<dbReference type="InterPro" id="IPR029064">
    <property type="entry name" value="Ribosomal_eL30-like_sf"/>
</dbReference>
<evidence type="ECO:0000313" key="8">
    <source>
        <dbReference type="EMBL" id="CAG9325111.1"/>
    </source>
</evidence>
<dbReference type="Pfam" id="PF03464">
    <property type="entry name" value="eRF1_2"/>
    <property type="match status" value="1"/>
</dbReference>
<dbReference type="InterPro" id="IPR042226">
    <property type="entry name" value="eFR1_2_sf"/>
</dbReference>
<dbReference type="FunFam" id="3.30.1330.30:FF:000032">
    <property type="entry name" value="Eukaryotic peptide chain release factor subunit 1"/>
    <property type="match status" value="1"/>
</dbReference>
<dbReference type="AlphaFoldDB" id="A0AAU9JTS7"/>
<evidence type="ECO:0000256" key="5">
    <source>
        <dbReference type="ARBA" id="ARBA00022490"/>
    </source>
</evidence>
<dbReference type="InterPro" id="IPR005141">
    <property type="entry name" value="eRF1_2"/>
</dbReference>
<dbReference type="SUPFAM" id="SSF55481">
    <property type="entry name" value="N-terminal domain of eukaryotic peptide chain release factor subunit 1, ERF1"/>
    <property type="match status" value="1"/>
</dbReference>
<dbReference type="SUPFAM" id="SSF53137">
    <property type="entry name" value="Translational machinery components"/>
    <property type="match status" value="1"/>
</dbReference>
<dbReference type="PANTHER" id="PTHR10113">
    <property type="entry name" value="PEPTIDE CHAIN RELEASE FACTOR SUBUNIT 1"/>
    <property type="match status" value="1"/>
</dbReference>
<dbReference type="InterPro" id="IPR005142">
    <property type="entry name" value="eRF1_3"/>
</dbReference>
<keyword evidence="6" id="KW-0648">Protein biosynthesis</keyword>
<dbReference type="Gene3D" id="3.30.420.60">
    <property type="entry name" value="eRF1 domain 2"/>
    <property type="match status" value="1"/>
</dbReference>
<dbReference type="EMBL" id="CAJZBQ010000037">
    <property type="protein sequence ID" value="CAG9325111.1"/>
    <property type="molecule type" value="Genomic_DNA"/>
</dbReference>
<gene>
    <name evidence="8" type="ORF">BSTOLATCC_MIC37857</name>
</gene>
<organism evidence="8 9">
    <name type="scientific">Blepharisma stoltei</name>
    <dbReference type="NCBI Taxonomy" id="1481888"/>
    <lineage>
        <taxon>Eukaryota</taxon>
        <taxon>Sar</taxon>
        <taxon>Alveolata</taxon>
        <taxon>Ciliophora</taxon>
        <taxon>Postciliodesmatophora</taxon>
        <taxon>Heterotrichea</taxon>
        <taxon>Heterotrichida</taxon>
        <taxon>Blepharismidae</taxon>
        <taxon>Blepharisma</taxon>
    </lineage>
</organism>
<evidence type="ECO:0000256" key="3">
    <source>
        <dbReference type="ARBA" id="ARBA00011520"/>
    </source>
</evidence>
<feature type="domain" description="eRF1/Pelota-like N-terminal" evidence="7">
    <location>
        <begin position="4"/>
        <end position="142"/>
    </location>
</feature>
<dbReference type="GO" id="GO:0005737">
    <property type="term" value="C:cytoplasm"/>
    <property type="evidence" value="ECO:0007669"/>
    <property type="project" value="UniProtKB-SubCell"/>
</dbReference>
<dbReference type="Pfam" id="PF03463">
    <property type="entry name" value="eRF1_1"/>
    <property type="match status" value="1"/>
</dbReference>
<dbReference type="SUPFAM" id="SSF55315">
    <property type="entry name" value="L30e-like"/>
    <property type="match status" value="1"/>
</dbReference>
<dbReference type="FunFam" id="3.30.420.60:FF:000003">
    <property type="entry name" value="Peptide chain release factor subunit 1"/>
    <property type="match status" value="1"/>
</dbReference>
<reference evidence="8" key="1">
    <citation type="submission" date="2021-09" db="EMBL/GenBank/DDBJ databases">
        <authorList>
            <consortium name="AG Swart"/>
            <person name="Singh M."/>
            <person name="Singh A."/>
            <person name="Seah K."/>
            <person name="Emmerich C."/>
        </authorList>
    </citation>
    <scope>NUCLEOTIDE SEQUENCE</scope>
    <source>
        <strain evidence="8">ATCC30299</strain>
    </source>
</reference>
<keyword evidence="5" id="KW-0963">Cytoplasm</keyword>
<dbReference type="SMART" id="SM01194">
    <property type="entry name" value="eRF1_1"/>
    <property type="match status" value="1"/>
</dbReference>
<evidence type="ECO:0000313" key="9">
    <source>
        <dbReference type="Proteomes" id="UP001162131"/>
    </source>
</evidence>
<keyword evidence="9" id="KW-1185">Reference proteome</keyword>
<evidence type="ECO:0000256" key="6">
    <source>
        <dbReference type="ARBA" id="ARBA00022917"/>
    </source>
</evidence>
<dbReference type="InterPro" id="IPR004403">
    <property type="entry name" value="Peptide_chain-rel_eRF1/aRF1"/>
</dbReference>
<comment type="caution">
    <text evidence="8">The sequence shown here is derived from an EMBL/GenBank/DDBJ whole genome shotgun (WGS) entry which is preliminary data.</text>
</comment>
<dbReference type="Proteomes" id="UP001162131">
    <property type="component" value="Unassembled WGS sequence"/>
</dbReference>
<dbReference type="NCBIfam" id="TIGR03676">
    <property type="entry name" value="aRF1_eRF1"/>
    <property type="match status" value="1"/>
</dbReference>
<evidence type="ECO:0000259" key="7">
    <source>
        <dbReference type="SMART" id="SM01194"/>
    </source>
</evidence>
<dbReference type="InterPro" id="IPR024049">
    <property type="entry name" value="eRF1_1_sf"/>
</dbReference>
<dbReference type="Pfam" id="PF03465">
    <property type="entry name" value="eRF1_3"/>
    <property type="match status" value="1"/>
</dbReference>
<comment type="subunit">
    <text evidence="3">Heterodimer of two subunits, one of which binds GTP.</text>
</comment>
<dbReference type="GO" id="GO:0003747">
    <property type="term" value="F:translation release factor activity"/>
    <property type="evidence" value="ECO:0007669"/>
    <property type="project" value="InterPro"/>
</dbReference>
<protein>
    <recommendedName>
        <fullName evidence="4">Eukaryotic peptide chain release factor subunit 1</fullName>
    </recommendedName>
</protein>
<sequence>MDDSRGVAENIEQWKIKRLIQNLDKCRGHGTSLISLIIPPTEQLSLTGRMINDECGSATSIKSRVVRQAILSALTSIRERLKLYNNRMPKNGLVIYCGEILNDKDVIEKKVTIDIEPFRPINTKIYICNNTFHTQPLKDLLVMEDKYGFIIIDGNGTLFGTLQGNAKEILNQFSVDLPKKHRRGGQSALRFSRLRKESRHNYLRKVSEQAVVQFITGDKINVTGIIIAGSAEFKKELAQSDMFDERLQSKVIKIVDIAYGGQNGFQQAIELSADTLNNVKFIREKAIISQFFEEIAQDTKKYCYGIEDTMRALLMGSCEKVILYENLSAVRTLLRHPESGREDIVYCNQGKEAEISTVDEKGEKVDIVEQGPLAEWIVENYMKFGSELELVSDKSQEGSQFARGFNGIGAFLRYQQDVAQLGENGDEEDWDEDFM</sequence>
<evidence type="ECO:0000256" key="2">
    <source>
        <dbReference type="ARBA" id="ARBA00005326"/>
    </source>
</evidence>
<comment type="subcellular location">
    <subcellularLocation>
        <location evidence="1">Cytoplasm</location>
    </subcellularLocation>
</comment>
<dbReference type="Gene3D" id="3.30.1330.30">
    <property type="match status" value="1"/>
</dbReference>
<dbReference type="Gene3D" id="3.30.960.10">
    <property type="entry name" value="eRF1 domain 1"/>
    <property type="match status" value="1"/>
</dbReference>
<dbReference type="InterPro" id="IPR005140">
    <property type="entry name" value="eRF1_Pelota-like_N"/>
</dbReference>
<evidence type="ECO:0000256" key="1">
    <source>
        <dbReference type="ARBA" id="ARBA00004496"/>
    </source>
</evidence>
<evidence type="ECO:0000256" key="4">
    <source>
        <dbReference type="ARBA" id="ARBA00013382"/>
    </source>
</evidence>
<name>A0AAU9JTS7_9CILI</name>